<feature type="domain" description="Sigma-54 factor interaction" evidence="8">
    <location>
        <begin position="210"/>
        <end position="439"/>
    </location>
</feature>
<dbReference type="SUPFAM" id="SSF52540">
    <property type="entry name" value="P-loop containing nucleoside triphosphate hydrolases"/>
    <property type="match status" value="1"/>
</dbReference>
<dbReference type="InterPro" id="IPR025944">
    <property type="entry name" value="Sigma_54_int_dom_CS"/>
</dbReference>
<gene>
    <name evidence="10" type="ORF">ACFL27_09650</name>
</gene>
<dbReference type="Proteomes" id="UP001594351">
    <property type="component" value="Unassembled WGS sequence"/>
</dbReference>
<dbReference type="Pfam" id="PF02954">
    <property type="entry name" value="HTH_8"/>
    <property type="match status" value="1"/>
</dbReference>
<keyword evidence="4" id="KW-0238">DNA-binding</keyword>
<sequence>MGSSTAKKVKDIILIVDDDVLNLEMLRILFTRAGQEVLTTVNGHQALQLAESHKPDIILLDIIMPEIDGYETCRLFKKNKELQQIPIIFMTVLNEIGDKIRGFEVGGVDFISKPVQNEEVLARIATHLALRKLQEKLEEANEELELRVTERTAELARSNADLRAEIVHRKRAEELLRNALAEVERLKNRLQAENIYLQEEIKLAHNFDSIISRNKTFKSLLGNVEKVATTVATVLIQGETGTGKELIARAIHNISDRRGLPLVKVNCAALSPSLIESELFGHEKGAFTGANSRKVGRFELADRGTIFLDEIGELPVDLQSKILRILQEGEFERLGGNKTIKVDVRIIAATNRNLRQAMESGDFREDLYYRLNVFPITIPPLRERTDDISLLVNHFVKLHSSKIGKKIEKISTNLIDKLLAYSWPGNIRELENLIERAIILSKDSILHVDDLPLDVALTEKPVASSSGTLQSMEHDHIKKILETCNWIIEGKRGAARRLDIAPSTLRDKMKKLRIVRPKEE</sequence>
<dbReference type="Pfam" id="PF00158">
    <property type="entry name" value="Sigma54_activat"/>
    <property type="match status" value="1"/>
</dbReference>
<evidence type="ECO:0000256" key="6">
    <source>
        <dbReference type="PROSITE-ProRule" id="PRU00169"/>
    </source>
</evidence>
<dbReference type="SUPFAM" id="SSF46689">
    <property type="entry name" value="Homeodomain-like"/>
    <property type="match status" value="1"/>
</dbReference>
<dbReference type="Gene3D" id="3.40.50.300">
    <property type="entry name" value="P-loop containing nucleotide triphosphate hydrolases"/>
    <property type="match status" value="1"/>
</dbReference>
<protein>
    <submittedName>
        <fullName evidence="10">Sigma-54-dependent transcriptional regulator</fullName>
    </submittedName>
</protein>
<dbReference type="Gene3D" id="1.10.10.60">
    <property type="entry name" value="Homeodomain-like"/>
    <property type="match status" value="1"/>
</dbReference>
<keyword evidence="5" id="KW-0804">Transcription</keyword>
<dbReference type="PROSITE" id="PS00688">
    <property type="entry name" value="SIGMA54_INTERACT_3"/>
    <property type="match status" value="1"/>
</dbReference>
<keyword evidence="2" id="KW-0067">ATP-binding</keyword>
<organism evidence="10 11">
    <name type="scientific">candidate division CSSED10-310 bacterium</name>
    <dbReference type="NCBI Taxonomy" id="2855610"/>
    <lineage>
        <taxon>Bacteria</taxon>
        <taxon>Bacteria division CSSED10-310</taxon>
    </lineage>
</organism>
<dbReference type="Pfam" id="PF25601">
    <property type="entry name" value="AAA_lid_14"/>
    <property type="match status" value="1"/>
</dbReference>
<dbReference type="SUPFAM" id="SSF52172">
    <property type="entry name" value="CheY-like"/>
    <property type="match status" value="1"/>
</dbReference>
<proteinExistence type="predicted"/>
<dbReference type="InterPro" id="IPR002078">
    <property type="entry name" value="Sigma_54_int"/>
</dbReference>
<evidence type="ECO:0000256" key="1">
    <source>
        <dbReference type="ARBA" id="ARBA00022741"/>
    </source>
</evidence>
<keyword evidence="6" id="KW-0597">Phosphoprotein</keyword>
<name>A0ABV6YWH6_UNCC1</name>
<dbReference type="InterPro" id="IPR003593">
    <property type="entry name" value="AAA+_ATPase"/>
</dbReference>
<dbReference type="Pfam" id="PF00072">
    <property type="entry name" value="Response_reg"/>
    <property type="match status" value="1"/>
</dbReference>
<feature type="modified residue" description="4-aspartylphosphate" evidence="6">
    <location>
        <position position="61"/>
    </location>
</feature>
<dbReference type="PROSITE" id="PS00675">
    <property type="entry name" value="SIGMA54_INTERACT_1"/>
    <property type="match status" value="1"/>
</dbReference>
<keyword evidence="7" id="KW-0175">Coiled coil</keyword>
<feature type="coiled-coil region" evidence="7">
    <location>
        <begin position="123"/>
        <end position="200"/>
    </location>
</feature>
<evidence type="ECO:0000259" key="8">
    <source>
        <dbReference type="PROSITE" id="PS50045"/>
    </source>
</evidence>
<dbReference type="SMART" id="SM00448">
    <property type="entry name" value="REC"/>
    <property type="match status" value="1"/>
</dbReference>
<dbReference type="InterPro" id="IPR002197">
    <property type="entry name" value="HTH_Fis"/>
</dbReference>
<evidence type="ECO:0000256" key="3">
    <source>
        <dbReference type="ARBA" id="ARBA00023015"/>
    </source>
</evidence>
<dbReference type="PANTHER" id="PTHR32071:SF117">
    <property type="entry name" value="PTS-DEPENDENT DIHYDROXYACETONE KINASE OPERON REGULATORY PROTEIN-RELATED"/>
    <property type="match status" value="1"/>
</dbReference>
<dbReference type="SMART" id="SM00382">
    <property type="entry name" value="AAA"/>
    <property type="match status" value="1"/>
</dbReference>
<dbReference type="InterPro" id="IPR027417">
    <property type="entry name" value="P-loop_NTPase"/>
</dbReference>
<dbReference type="InterPro" id="IPR011006">
    <property type="entry name" value="CheY-like_superfamily"/>
</dbReference>
<dbReference type="CDD" id="cd00009">
    <property type="entry name" value="AAA"/>
    <property type="match status" value="1"/>
</dbReference>
<reference evidence="10 11" key="1">
    <citation type="submission" date="2024-09" db="EMBL/GenBank/DDBJ databases">
        <title>Laminarin stimulates single cell rates of sulfate reduction while oxygen inhibits transcriptomic activity in coastal marine sediment.</title>
        <authorList>
            <person name="Lindsay M."/>
            <person name="Orcutt B."/>
            <person name="Emerson D."/>
            <person name="Stepanauskas R."/>
            <person name="D'Angelo T."/>
        </authorList>
    </citation>
    <scope>NUCLEOTIDE SEQUENCE [LARGE SCALE GENOMIC DNA]</scope>
    <source>
        <strain evidence="10">SAG AM-311-K15</strain>
    </source>
</reference>
<evidence type="ECO:0000259" key="9">
    <source>
        <dbReference type="PROSITE" id="PS50110"/>
    </source>
</evidence>
<dbReference type="PROSITE" id="PS50110">
    <property type="entry name" value="RESPONSE_REGULATORY"/>
    <property type="match status" value="1"/>
</dbReference>
<dbReference type="InterPro" id="IPR025662">
    <property type="entry name" value="Sigma_54_int_dom_ATP-bd_1"/>
</dbReference>
<accession>A0ABV6YWH6</accession>
<dbReference type="InterPro" id="IPR001789">
    <property type="entry name" value="Sig_transdc_resp-reg_receiver"/>
</dbReference>
<keyword evidence="3" id="KW-0805">Transcription regulation</keyword>
<evidence type="ECO:0000256" key="4">
    <source>
        <dbReference type="ARBA" id="ARBA00023125"/>
    </source>
</evidence>
<dbReference type="InterPro" id="IPR058031">
    <property type="entry name" value="AAA_lid_NorR"/>
</dbReference>
<evidence type="ECO:0000256" key="5">
    <source>
        <dbReference type="ARBA" id="ARBA00023163"/>
    </source>
</evidence>
<evidence type="ECO:0000256" key="2">
    <source>
        <dbReference type="ARBA" id="ARBA00022840"/>
    </source>
</evidence>
<dbReference type="EMBL" id="JBHPBY010000099">
    <property type="protein sequence ID" value="MFC1850441.1"/>
    <property type="molecule type" value="Genomic_DNA"/>
</dbReference>
<dbReference type="Gene3D" id="3.40.50.2300">
    <property type="match status" value="1"/>
</dbReference>
<feature type="domain" description="Response regulatory" evidence="9">
    <location>
        <begin position="12"/>
        <end position="128"/>
    </location>
</feature>
<dbReference type="InterPro" id="IPR009057">
    <property type="entry name" value="Homeodomain-like_sf"/>
</dbReference>
<dbReference type="PROSITE" id="PS50045">
    <property type="entry name" value="SIGMA54_INTERACT_4"/>
    <property type="match status" value="1"/>
</dbReference>
<evidence type="ECO:0000313" key="10">
    <source>
        <dbReference type="EMBL" id="MFC1850441.1"/>
    </source>
</evidence>
<keyword evidence="1" id="KW-0547">Nucleotide-binding</keyword>
<dbReference type="Gene3D" id="1.10.8.60">
    <property type="match status" value="1"/>
</dbReference>
<dbReference type="PANTHER" id="PTHR32071">
    <property type="entry name" value="TRANSCRIPTIONAL REGULATORY PROTEIN"/>
    <property type="match status" value="1"/>
</dbReference>
<comment type="caution">
    <text evidence="10">The sequence shown here is derived from an EMBL/GenBank/DDBJ whole genome shotgun (WGS) entry which is preliminary data.</text>
</comment>
<keyword evidence="11" id="KW-1185">Reference proteome</keyword>
<evidence type="ECO:0000313" key="11">
    <source>
        <dbReference type="Proteomes" id="UP001594351"/>
    </source>
</evidence>
<evidence type="ECO:0000256" key="7">
    <source>
        <dbReference type="SAM" id="Coils"/>
    </source>
</evidence>